<evidence type="ECO:0000256" key="2">
    <source>
        <dbReference type="SAM" id="Phobius"/>
    </source>
</evidence>
<accession>A0AAV9QDQ5</accession>
<keyword evidence="2" id="KW-1133">Transmembrane helix</keyword>
<feature type="transmembrane region" description="Helical" evidence="2">
    <location>
        <begin position="193"/>
        <end position="212"/>
    </location>
</feature>
<sequence length="445" mass="48042">MATITPRFIFLSSITILLLAMAPLSLGLFRRSFDPGLPSGEFWTQWKNPGDVFSVLLILGGDVILRALAQLSGSGITPVAFSFGWVAYAITAVVSAIGENKLMPLPDCACKVINGKSGYVRDNTSWVIGRIVRDFEAWVDQPVKEHLAGMIQTRWEQNKKVEGADAPKPPQVGLCVSVYKAEPAKIGSPGYDLVYWIGFATTIIQLGIAAIPCGLFGDWGILLVTVIGILLSFASGCLPQWMEEKWACRRNSDKNVILTRGNGSQHAIVILGDGKGLDLEDLAAGQTNVDVSASTLTRVSVTILAAFWILLLITAAGLKKNTWFLLAVGGIGILQNIFVAGWRRLPKAYGMPLTYVDVIGEHKVMDTLFAVEEKYPHIGASMRKTFFPGKLRANEVQKWADLEKAAKAKDDAAKNARNNASQQNGGSQPIQTPSQAGVVSSTPAT</sequence>
<feature type="transmembrane region" description="Helical" evidence="2">
    <location>
        <begin position="219"/>
        <end position="242"/>
    </location>
</feature>
<comment type="caution">
    <text evidence="3">The sequence shown here is derived from an EMBL/GenBank/DDBJ whole genome shotgun (WGS) entry which is preliminary data.</text>
</comment>
<name>A0AAV9QDQ5_9PEZI</name>
<protein>
    <submittedName>
        <fullName evidence="3">Uncharacterized protein</fullName>
    </submittedName>
</protein>
<keyword evidence="2" id="KW-0472">Membrane</keyword>
<feature type="transmembrane region" description="Helical" evidence="2">
    <location>
        <begin position="76"/>
        <end position="97"/>
    </location>
</feature>
<evidence type="ECO:0000313" key="4">
    <source>
        <dbReference type="Proteomes" id="UP001345827"/>
    </source>
</evidence>
<dbReference type="Proteomes" id="UP001345827">
    <property type="component" value="Unassembled WGS sequence"/>
</dbReference>
<feature type="region of interest" description="Disordered" evidence="1">
    <location>
        <begin position="407"/>
        <end position="445"/>
    </location>
</feature>
<proteinExistence type="predicted"/>
<gene>
    <name evidence="3" type="ORF">LTR25_004509</name>
</gene>
<evidence type="ECO:0000256" key="1">
    <source>
        <dbReference type="SAM" id="MobiDB-lite"/>
    </source>
</evidence>
<feature type="compositionally biased region" description="Polar residues" evidence="1">
    <location>
        <begin position="421"/>
        <end position="445"/>
    </location>
</feature>
<keyword evidence="4" id="KW-1185">Reference proteome</keyword>
<organism evidence="3 4">
    <name type="scientific">Vermiconidia calcicola</name>
    <dbReference type="NCBI Taxonomy" id="1690605"/>
    <lineage>
        <taxon>Eukaryota</taxon>
        <taxon>Fungi</taxon>
        <taxon>Dikarya</taxon>
        <taxon>Ascomycota</taxon>
        <taxon>Pezizomycotina</taxon>
        <taxon>Dothideomycetes</taxon>
        <taxon>Dothideomycetidae</taxon>
        <taxon>Mycosphaerellales</taxon>
        <taxon>Extremaceae</taxon>
        <taxon>Vermiconidia</taxon>
    </lineage>
</organism>
<dbReference type="EMBL" id="JAXLQG010000006">
    <property type="protein sequence ID" value="KAK5538965.1"/>
    <property type="molecule type" value="Genomic_DNA"/>
</dbReference>
<dbReference type="AlphaFoldDB" id="A0AAV9QDQ5"/>
<evidence type="ECO:0000313" key="3">
    <source>
        <dbReference type="EMBL" id="KAK5538965.1"/>
    </source>
</evidence>
<keyword evidence="2" id="KW-0812">Transmembrane</keyword>
<feature type="transmembrane region" description="Helical" evidence="2">
    <location>
        <begin position="296"/>
        <end position="316"/>
    </location>
</feature>
<feature type="transmembrane region" description="Helical" evidence="2">
    <location>
        <begin position="323"/>
        <end position="342"/>
    </location>
</feature>
<reference evidence="3 4" key="1">
    <citation type="submission" date="2023-06" db="EMBL/GenBank/DDBJ databases">
        <title>Black Yeasts Isolated from many extreme environments.</title>
        <authorList>
            <person name="Coleine C."/>
            <person name="Stajich J.E."/>
            <person name="Selbmann L."/>
        </authorList>
    </citation>
    <scope>NUCLEOTIDE SEQUENCE [LARGE SCALE GENOMIC DNA]</scope>
    <source>
        <strain evidence="3 4">CCFEE 5887</strain>
    </source>
</reference>